<evidence type="ECO:0000259" key="1">
    <source>
        <dbReference type="Pfam" id="PF13456"/>
    </source>
</evidence>
<dbReference type="Pfam" id="PF14392">
    <property type="entry name" value="zf-CCHC_4"/>
    <property type="match status" value="1"/>
</dbReference>
<evidence type="ECO:0000259" key="2">
    <source>
        <dbReference type="Pfam" id="PF14111"/>
    </source>
</evidence>
<dbReference type="InterPro" id="IPR025558">
    <property type="entry name" value="DUF4283"/>
</dbReference>
<accession>A0AAW2D8F6</accession>
<dbReference type="InterPro" id="IPR036397">
    <property type="entry name" value="RNaseH_sf"/>
</dbReference>
<gene>
    <name evidence="4" type="ORF">SO802_013509</name>
</gene>
<dbReference type="Pfam" id="PF13456">
    <property type="entry name" value="RVT_3"/>
    <property type="match status" value="1"/>
</dbReference>
<feature type="domain" description="RNase H type-1" evidence="1">
    <location>
        <begin position="566"/>
        <end position="686"/>
    </location>
</feature>
<dbReference type="InterPro" id="IPR044730">
    <property type="entry name" value="RNase_H-like_dom_plant"/>
</dbReference>
<dbReference type="CDD" id="cd06222">
    <property type="entry name" value="RNase_H_like"/>
    <property type="match status" value="1"/>
</dbReference>
<sequence length="714" mass="79355">MEQEIANNLQKLQLIKEEEEDIVLVNATKSEILEECSLSLFGRLLTDRQQNQRALKTTLKSAWKMGSDLRIVEVGNNLLQFKFGSQCQLEWVEKGGPWNFENNLLMLCRWRKGLTATNITFTHAPFWIQVWGLPFEYMTEEAGKDIGGKIGKVIEVDKRSLQAEQAKFMRIRVEIPIAKPLRRGGNITNADGDRCWLTFKYERLPTFCYICGLLGHDDKHCCKKQQEGLKERQYGEWLRAGSVVKNGGERGKTKVNGGSDSMVNDRASGDSHGAAGFFGVSAQEEENRCDSRNSNHEMAVMVTSGSEAKSKNSNFSEQDSLDRWDGLAVIARADEEKLENQYKRNEIEAGLVKELFKGKEVAMSATNISMCGPGKDVSEGSGPIRAKMEVDSINDVKGLSPKTEKKAVGKGRIKKLAREKNMAHEKDITSLSPRNGKKRMGNIVALTETEGRDQKRVCGELDINSPNFSGSVETWQRLVDIPDVALAILKNGTKCDLEVFFGVAWAVWYNRNQAAFESKCHMPDQIWRFARSFLQDYNGALVALSMNPTEKNNRWTPPPPGIVKINVDGATSEDGRNSSVGAVVRDSCGAVIAACGKYLQGQFSVSEVEALAVESGILLARDMNLTQIIVESDALSIVNSINEKFIEGSIGHLIQGILVLLNSFSSWKVIHVKRDHNRAAHEAAHLARQSEDSQVWIGALPITVQEIVQSECIV</sequence>
<keyword evidence="5" id="KW-1185">Reference proteome</keyword>
<protein>
    <recommendedName>
        <fullName evidence="6">RNase H type-1 domain-containing protein</fullName>
    </recommendedName>
</protein>
<dbReference type="InterPro" id="IPR012337">
    <property type="entry name" value="RNaseH-like_sf"/>
</dbReference>
<dbReference type="InterPro" id="IPR025836">
    <property type="entry name" value="Zn_knuckle_CX2CX4HX4C"/>
</dbReference>
<comment type="caution">
    <text evidence="4">The sequence shown here is derived from an EMBL/GenBank/DDBJ whole genome shotgun (WGS) entry which is preliminary data.</text>
</comment>
<dbReference type="Pfam" id="PF14111">
    <property type="entry name" value="DUF4283"/>
    <property type="match status" value="1"/>
</dbReference>
<dbReference type="AlphaFoldDB" id="A0AAW2D8F6"/>
<dbReference type="GO" id="GO:0003676">
    <property type="term" value="F:nucleic acid binding"/>
    <property type="evidence" value="ECO:0007669"/>
    <property type="project" value="InterPro"/>
</dbReference>
<dbReference type="Gene3D" id="3.30.420.10">
    <property type="entry name" value="Ribonuclease H-like superfamily/Ribonuclease H"/>
    <property type="match status" value="1"/>
</dbReference>
<evidence type="ECO:0000313" key="5">
    <source>
        <dbReference type="Proteomes" id="UP001459277"/>
    </source>
</evidence>
<evidence type="ECO:0008006" key="6">
    <source>
        <dbReference type="Google" id="ProtNLM"/>
    </source>
</evidence>
<dbReference type="EMBL" id="JAZDWU010000004">
    <property type="protein sequence ID" value="KAL0005948.1"/>
    <property type="molecule type" value="Genomic_DNA"/>
</dbReference>
<evidence type="ECO:0000259" key="3">
    <source>
        <dbReference type="Pfam" id="PF14392"/>
    </source>
</evidence>
<name>A0AAW2D8F6_9ROSI</name>
<dbReference type="InterPro" id="IPR040256">
    <property type="entry name" value="At4g02000-like"/>
</dbReference>
<evidence type="ECO:0000313" key="4">
    <source>
        <dbReference type="EMBL" id="KAL0005948.1"/>
    </source>
</evidence>
<dbReference type="SUPFAM" id="SSF53098">
    <property type="entry name" value="Ribonuclease H-like"/>
    <property type="match status" value="1"/>
</dbReference>
<feature type="domain" description="DUF4283" evidence="2">
    <location>
        <begin position="34"/>
        <end position="114"/>
    </location>
</feature>
<dbReference type="InterPro" id="IPR002156">
    <property type="entry name" value="RNaseH_domain"/>
</dbReference>
<organism evidence="4 5">
    <name type="scientific">Lithocarpus litseifolius</name>
    <dbReference type="NCBI Taxonomy" id="425828"/>
    <lineage>
        <taxon>Eukaryota</taxon>
        <taxon>Viridiplantae</taxon>
        <taxon>Streptophyta</taxon>
        <taxon>Embryophyta</taxon>
        <taxon>Tracheophyta</taxon>
        <taxon>Spermatophyta</taxon>
        <taxon>Magnoliopsida</taxon>
        <taxon>eudicotyledons</taxon>
        <taxon>Gunneridae</taxon>
        <taxon>Pentapetalae</taxon>
        <taxon>rosids</taxon>
        <taxon>fabids</taxon>
        <taxon>Fagales</taxon>
        <taxon>Fagaceae</taxon>
        <taxon>Lithocarpus</taxon>
    </lineage>
</organism>
<dbReference type="PANTHER" id="PTHR31286:SF178">
    <property type="entry name" value="DUF4283 DOMAIN-CONTAINING PROTEIN"/>
    <property type="match status" value="1"/>
</dbReference>
<proteinExistence type="predicted"/>
<feature type="domain" description="Zinc knuckle CX2CX4HX4C" evidence="3">
    <location>
        <begin position="177"/>
        <end position="222"/>
    </location>
</feature>
<dbReference type="GO" id="GO:0004523">
    <property type="term" value="F:RNA-DNA hybrid ribonuclease activity"/>
    <property type="evidence" value="ECO:0007669"/>
    <property type="project" value="InterPro"/>
</dbReference>
<dbReference type="PANTHER" id="PTHR31286">
    <property type="entry name" value="GLYCINE-RICH CELL WALL STRUCTURAL PROTEIN 1.8-LIKE"/>
    <property type="match status" value="1"/>
</dbReference>
<reference evidence="4 5" key="1">
    <citation type="submission" date="2024-01" db="EMBL/GenBank/DDBJ databases">
        <title>A telomere-to-telomere, gap-free genome of sweet tea (Lithocarpus litseifolius).</title>
        <authorList>
            <person name="Zhou J."/>
        </authorList>
    </citation>
    <scope>NUCLEOTIDE SEQUENCE [LARGE SCALE GENOMIC DNA]</scope>
    <source>
        <strain evidence="4">Zhou-2022a</strain>
        <tissue evidence="4">Leaf</tissue>
    </source>
</reference>
<dbReference type="Proteomes" id="UP001459277">
    <property type="component" value="Unassembled WGS sequence"/>
</dbReference>